<keyword evidence="2" id="KW-1185">Reference proteome</keyword>
<evidence type="ECO:0000313" key="1">
    <source>
        <dbReference type="EMBL" id="KIN94680.1"/>
    </source>
</evidence>
<dbReference type="AlphaFoldDB" id="A0A0C3NFZ5"/>
<reference evidence="1 2" key="1">
    <citation type="submission" date="2014-04" db="EMBL/GenBank/DDBJ databases">
        <authorList>
            <consortium name="DOE Joint Genome Institute"/>
            <person name="Kuo A."/>
            <person name="Kohler A."/>
            <person name="Costa M.D."/>
            <person name="Nagy L.G."/>
            <person name="Floudas D."/>
            <person name="Copeland A."/>
            <person name="Barry K.W."/>
            <person name="Cichocki N."/>
            <person name="Veneault-Fourrey C."/>
            <person name="LaButti K."/>
            <person name="Lindquist E.A."/>
            <person name="Lipzen A."/>
            <person name="Lundell T."/>
            <person name="Morin E."/>
            <person name="Murat C."/>
            <person name="Sun H."/>
            <person name="Tunlid A."/>
            <person name="Henrissat B."/>
            <person name="Grigoriev I.V."/>
            <person name="Hibbett D.S."/>
            <person name="Martin F."/>
            <person name="Nordberg H.P."/>
            <person name="Cantor M.N."/>
            <person name="Hua S.X."/>
        </authorList>
    </citation>
    <scope>NUCLEOTIDE SEQUENCE [LARGE SCALE GENOMIC DNA]</scope>
    <source>
        <strain evidence="1 2">Marx 270</strain>
    </source>
</reference>
<protein>
    <submittedName>
        <fullName evidence="1">Uncharacterized protein</fullName>
    </submittedName>
</protein>
<reference evidence="2" key="2">
    <citation type="submission" date="2015-01" db="EMBL/GenBank/DDBJ databases">
        <title>Evolutionary Origins and Diversification of the Mycorrhizal Mutualists.</title>
        <authorList>
            <consortium name="DOE Joint Genome Institute"/>
            <consortium name="Mycorrhizal Genomics Consortium"/>
            <person name="Kohler A."/>
            <person name="Kuo A."/>
            <person name="Nagy L.G."/>
            <person name="Floudas D."/>
            <person name="Copeland A."/>
            <person name="Barry K.W."/>
            <person name="Cichocki N."/>
            <person name="Veneault-Fourrey C."/>
            <person name="LaButti K."/>
            <person name="Lindquist E.A."/>
            <person name="Lipzen A."/>
            <person name="Lundell T."/>
            <person name="Morin E."/>
            <person name="Murat C."/>
            <person name="Riley R."/>
            <person name="Ohm R."/>
            <person name="Sun H."/>
            <person name="Tunlid A."/>
            <person name="Henrissat B."/>
            <person name="Grigoriev I.V."/>
            <person name="Hibbett D.S."/>
            <person name="Martin F."/>
        </authorList>
    </citation>
    <scope>NUCLEOTIDE SEQUENCE [LARGE SCALE GENOMIC DNA]</scope>
    <source>
        <strain evidence="2">Marx 270</strain>
    </source>
</reference>
<name>A0A0C3NFZ5_PISTI</name>
<organism evidence="1 2">
    <name type="scientific">Pisolithus tinctorius Marx 270</name>
    <dbReference type="NCBI Taxonomy" id="870435"/>
    <lineage>
        <taxon>Eukaryota</taxon>
        <taxon>Fungi</taxon>
        <taxon>Dikarya</taxon>
        <taxon>Basidiomycota</taxon>
        <taxon>Agaricomycotina</taxon>
        <taxon>Agaricomycetes</taxon>
        <taxon>Agaricomycetidae</taxon>
        <taxon>Boletales</taxon>
        <taxon>Sclerodermatineae</taxon>
        <taxon>Pisolithaceae</taxon>
        <taxon>Pisolithus</taxon>
    </lineage>
</organism>
<dbReference type="Proteomes" id="UP000054217">
    <property type="component" value="Unassembled WGS sequence"/>
</dbReference>
<dbReference type="InParanoid" id="A0A0C3NFZ5"/>
<dbReference type="HOGENOM" id="CLU_2574814_0_0_1"/>
<sequence>MDERTKGHATLSSFPQLPYFWVAPTVVDWSTPIAGIVILSRMGADGQHDHDASSSLRCHCVRIEKRAEMDAEWPLLRPSEP</sequence>
<dbReference type="EMBL" id="KN832089">
    <property type="protein sequence ID" value="KIN94680.1"/>
    <property type="molecule type" value="Genomic_DNA"/>
</dbReference>
<gene>
    <name evidence="1" type="ORF">M404DRAFT_1008150</name>
</gene>
<evidence type="ECO:0000313" key="2">
    <source>
        <dbReference type="Proteomes" id="UP000054217"/>
    </source>
</evidence>
<proteinExistence type="predicted"/>
<accession>A0A0C3NFZ5</accession>